<dbReference type="RefSeq" id="WP_212637953.1">
    <property type="nucleotide sequence ID" value="NZ_FWXY01000016.1"/>
</dbReference>
<organism evidence="1 2">
    <name type="scientific">Desulfocicer vacuolatum DSM 3385</name>
    <dbReference type="NCBI Taxonomy" id="1121400"/>
    <lineage>
        <taxon>Bacteria</taxon>
        <taxon>Pseudomonadati</taxon>
        <taxon>Thermodesulfobacteriota</taxon>
        <taxon>Desulfobacteria</taxon>
        <taxon>Desulfobacterales</taxon>
        <taxon>Desulfobacteraceae</taxon>
        <taxon>Desulfocicer</taxon>
    </lineage>
</organism>
<dbReference type="STRING" id="1121400.SAMN02746065_11656"/>
<evidence type="ECO:0000313" key="2">
    <source>
        <dbReference type="Proteomes" id="UP000192418"/>
    </source>
</evidence>
<gene>
    <name evidence="1" type="ORF">SAMN02746065_11656</name>
</gene>
<dbReference type="EMBL" id="FWXY01000016">
    <property type="protein sequence ID" value="SMC94412.1"/>
    <property type="molecule type" value="Genomic_DNA"/>
</dbReference>
<sequence length="58" mass="6168">MKYSANQGRISNFVMGRARSEQGLPVAVYMKYSANPGNISAFVVGGTESEYGPPVAVI</sequence>
<accession>A0A1W2DB86</accession>
<evidence type="ECO:0000313" key="1">
    <source>
        <dbReference type="EMBL" id="SMC94412.1"/>
    </source>
</evidence>
<dbReference type="AlphaFoldDB" id="A0A1W2DB86"/>
<proteinExistence type="predicted"/>
<dbReference type="Proteomes" id="UP000192418">
    <property type="component" value="Unassembled WGS sequence"/>
</dbReference>
<reference evidence="1 2" key="1">
    <citation type="submission" date="2017-04" db="EMBL/GenBank/DDBJ databases">
        <authorList>
            <person name="Afonso C.L."/>
            <person name="Miller P.J."/>
            <person name="Scott M.A."/>
            <person name="Spackman E."/>
            <person name="Goraichik I."/>
            <person name="Dimitrov K.M."/>
            <person name="Suarez D.L."/>
            <person name="Swayne D.E."/>
        </authorList>
    </citation>
    <scope>NUCLEOTIDE SEQUENCE [LARGE SCALE GENOMIC DNA]</scope>
    <source>
        <strain evidence="1 2">DSM 3385</strain>
    </source>
</reference>
<protein>
    <submittedName>
        <fullName evidence="1">Uncharacterized protein</fullName>
    </submittedName>
</protein>
<name>A0A1W2DB86_9BACT</name>
<keyword evidence="2" id="KW-1185">Reference proteome</keyword>